<organism evidence="1 2">
    <name type="scientific">Racocetra persica</name>
    <dbReference type="NCBI Taxonomy" id="160502"/>
    <lineage>
        <taxon>Eukaryota</taxon>
        <taxon>Fungi</taxon>
        <taxon>Fungi incertae sedis</taxon>
        <taxon>Mucoromycota</taxon>
        <taxon>Glomeromycotina</taxon>
        <taxon>Glomeromycetes</taxon>
        <taxon>Diversisporales</taxon>
        <taxon>Gigasporaceae</taxon>
        <taxon>Racocetra</taxon>
    </lineage>
</organism>
<evidence type="ECO:0000313" key="2">
    <source>
        <dbReference type="Proteomes" id="UP000789920"/>
    </source>
</evidence>
<keyword evidence="2" id="KW-1185">Reference proteome</keyword>
<gene>
    <name evidence="1" type="ORF">RPERSI_LOCUS22765</name>
</gene>
<comment type="caution">
    <text evidence="1">The sequence shown here is derived from an EMBL/GenBank/DDBJ whole genome shotgun (WGS) entry which is preliminary data.</text>
</comment>
<reference evidence="1" key="1">
    <citation type="submission" date="2021-06" db="EMBL/GenBank/DDBJ databases">
        <authorList>
            <person name="Kallberg Y."/>
            <person name="Tangrot J."/>
            <person name="Rosling A."/>
        </authorList>
    </citation>
    <scope>NUCLEOTIDE SEQUENCE</scope>
    <source>
        <strain evidence="1">MA461A</strain>
    </source>
</reference>
<proteinExistence type="predicted"/>
<accession>A0ACA9RT61</accession>
<sequence length="51" mass="5691">MIAGFNFKDGLSLSFDDPSALIFLESNFRLSLLFVAEEGLKINTLYDTSET</sequence>
<dbReference type="Proteomes" id="UP000789920">
    <property type="component" value="Unassembled WGS sequence"/>
</dbReference>
<feature type="non-terminal residue" evidence="1">
    <location>
        <position position="51"/>
    </location>
</feature>
<evidence type="ECO:0000313" key="1">
    <source>
        <dbReference type="EMBL" id="CAG8809003.1"/>
    </source>
</evidence>
<dbReference type="EMBL" id="CAJVQC010069565">
    <property type="protein sequence ID" value="CAG8809003.1"/>
    <property type="molecule type" value="Genomic_DNA"/>
</dbReference>
<protein>
    <submittedName>
        <fullName evidence="1">15181_t:CDS:1</fullName>
    </submittedName>
</protein>
<name>A0ACA9RT61_9GLOM</name>